<reference evidence="3" key="2">
    <citation type="submission" date="2020-11" db="EMBL/GenBank/DDBJ databases">
        <authorList>
            <person name="McCartney M.A."/>
            <person name="Auch B."/>
            <person name="Kono T."/>
            <person name="Mallez S."/>
            <person name="Becker A."/>
            <person name="Gohl D.M."/>
            <person name="Silverstein K.A.T."/>
            <person name="Koren S."/>
            <person name="Bechman K.B."/>
            <person name="Herman A."/>
            <person name="Abrahante J.E."/>
            <person name="Garbe J."/>
        </authorList>
    </citation>
    <scope>NUCLEOTIDE SEQUENCE</scope>
    <source>
        <strain evidence="3">Duluth1</strain>
        <tissue evidence="3">Whole animal</tissue>
    </source>
</reference>
<evidence type="ECO:0000313" key="3">
    <source>
        <dbReference type="EMBL" id="KAH3810394.1"/>
    </source>
</evidence>
<proteinExistence type="predicted"/>
<name>A0A9D4JHL3_DREPO</name>
<feature type="transmembrane region" description="Helical" evidence="2">
    <location>
        <begin position="12"/>
        <end position="39"/>
    </location>
</feature>
<sequence>MLERVTVMLEKMATRFFGILPILMSWQGLLMFTLCVSWTHGASISKGQTEYFDDPTGQYRPCSDICEPLGSSERACARFCPNYVHAQSNSTADEISHPLKAVEVGVSVGIGVLVAVVASIAIVMVLIRRRKKIPAKKPVQETGYRPDHNGQELKTLIPGQRDVRNDSNFHTDT</sequence>
<evidence type="ECO:0000256" key="1">
    <source>
        <dbReference type="SAM" id="MobiDB-lite"/>
    </source>
</evidence>
<feature type="region of interest" description="Disordered" evidence="1">
    <location>
        <begin position="136"/>
        <end position="173"/>
    </location>
</feature>
<keyword evidence="2" id="KW-0472">Membrane</keyword>
<evidence type="ECO:0000256" key="2">
    <source>
        <dbReference type="SAM" id="Phobius"/>
    </source>
</evidence>
<comment type="caution">
    <text evidence="3">The sequence shown here is derived from an EMBL/GenBank/DDBJ whole genome shotgun (WGS) entry which is preliminary data.</text>
</comment>
<keyword evidence="2" id="KW-1133">Transmembrane helix</keyword>
<dbReference type="EMBL" id="JAIWYP010000006">
    <property type="protein sequence ID" value="KAH3810394.1"/>
    <property type="molecule type" value="Genomic_DNA"/>
</dbReference>
<dbReference type="OrthoDB" id="10661456at2759"/>
<reference evidence="3" key="1">
    <citation type="journal article" date="2019" name="bioRxiv">
        <title>The Genome of the Zebra Mussel, Dreissena polymorpha: A Resource for Invasive Species Research.</title>
        <authorList>
            <person name="McCartney M.A."/>
            <person name="Auch B."/>
            <person name="Kono T."/>
            <person name="Mallez S."/>
            <person name="Zhang Y."/>
            <person name="Obille A."/>
            <person name="Becker A."/>
            <person name="Abrahante J.E."/>
            <person name="Garbe J."/>
            <person name="Badalamenti J.P."/>
            <person name="Herman A."/>
            <person name="Mangelson H."/>
            <person name="Liachko I."/>
            <person name="Sullivan S."/>
            <person name="Sone E.D."/>
            <person name="Koren S."/>
            <person name="Silverstein K.A.T."/>
            <person name="Beckman K.B."/>
            <person name="Gohl D.M."/>
        </authorList>
    </citation>
    <scope>NUCLEOTIDE SEQUENCE</scope>
    <source>
        <strain evidence="3">Duluth1</strain>
        <tissue evidence="3">Whole animal</tissue>
    </source>
</reference>
<feature type="compositionally biased region" description="Basic and acidic residues" evidence="1">
    <location>
        <begin position="161"/>
        <end position="173"/>
    </location>
</feature>
<organism evidence="3 4">
    <name type="scientific">Dreissena polymorpha</name>
    <name type="common">Zebra mussel</name>
    <name type="synonym">Mytilus polymorpha</name>
    <dbReference type="NCBI Taxonomy" id="45954"/>
    <lineage>
        <taxon>Eukaryota</taxon>
        <taxon>Metazoa</taxon>
        <taxon>Spiralia</taxon>
        <taxon>Lophotrochozoa</taxon>
        <taxon>Mollusca</taxon>
        <taxon>Bivalvia</taxon>
        <taxon>Autobranchia</taxon>
        <taxon>Heteroconchia</taxon>
        <taxon>Euheterodonta</taxon>
        <taxon>Imparidentia</taxon>
        <taxon>Neoheterodontei</taxon>
        <taxon>Myida</taxon>
        <taxon>Dreissenoidea</taxon>
        <taxon>Dreissenidae</taxon>
        <taxon>Dreissena</taxon>
    </lineage>
</organism>
<evidence type="ECO:0000313" key="4">
    <source>
        <dbReference type="Proteomes" id="UP000828390"/>
    </source>
</evidence>
<dbReference type="Proteomes" id="UP000828390">
    <property type="component" value="Unassembled WGS sequence"/>
</dbReference>
<gene>
    <name evidence="3" type="ORF">DPMN_138786</name>
</gene>
<feature type="transmembrane region" description="Helical" evidence="2">
    <location>
        <begin position="104"/>
        <end position="127"/>
    </location>
</feature>
<accession>A0A9D4JHL3</accession>
<keyword evidence="2" id="KW-0812">Transmembrane</keyword>
<keyword evidence="4" id="KW-1185">Reference proteome</keyword>
<dbReference type="AlphaFoldDB" id="A0A9D4JHL3"/>
<protein>
    <submittedName>
        <fullName evidence="3">Uncharacterized protein</fullName>
    </submittedName>
</protein>